<name>A0ABN1T5Z2_9ACTN</name>
<keyword evidence="4" id="KW-1185">Reference proteome</keyword>
<reference evidence="3 4" key="1">
    <citation type="journal article" date="2019" name="Int. J. Syst. Evol. Microbiol.">
        <title>The Global Catalogue of Microorganisms (GCM) 10K type strain sequencing project: providing services to taxonomists for standard genome sequencing and annotation.</title>
        <authorList>
            <consortium name="The Broad Institute Genomics Platform"/>
            <consortium name="The Broad Institute Genome Sequencing Center for Infectious Disease"/>
            <person name="Wu L."/>
            <person name="Ma J."/>
        </authorList>
    </citation>
    <scope>NUCLEOTIDE SEQUENCE [LARGE SCALE GENOMIC DNA]</scope>
    <source>
        <strain evidence="3 4">JCM 11269</strain>
    </source>
</reference>
<evidence type="ECO:0000313" key="4">
    <source>
        <dbReference type="Proteomes" id="UP001501072"/>
    </source>
</evidence>
<comment type="caution">
    <text evidence="3">The sequence shown here is derived from an EMBL/GenBank/DDBJ whole genome shotgun (WGS) entry which is preliminary data.</text>
</comment>
<evidence type="ECO:0000313" key="3">
    <source>
        <dbReference type="EMBL" id="GAA1016247.1"/>
    </source>
</evidence>
<organism evidence="3 4">
    <name type="scientific">Streptomyces thermogriseus</name>
    <dbReference type="NCBI Taxonomy" id="75292"/>
    <lineage>
        <taxon>Bacteria</taxon>
        <taxon>Bacillati</taxon>
        <taxon>Actinomycetota</taxon>
        <taxon>Actinomycetes</taxon>
        <taxon>Kitasatosporales</taxon>
        <taxon>Streptomycetaceae</taxon>
        <taxon>Streptomyces</taxon>
    </lineage>
</organism>
<feature type="domain" description="DM3" evidence="2">
    <location>
        <begin position="7"/>
        <end position="109"/>
    </location>
</feature>
<proteinExistence type="predicted"/>
<accession>A0ABN1T5Z2</accession>
<feature type="compositionally biased region" description="Basic and acidic residues" evidence="1">
    <location>
        <begin position="1"/>
        <end position="79"/>
    </location>
</feature>
<sequence>MTTAATRDDRDRFFDRDRAGRSYDRREERGGFHRDRDERGGFRRDDRGYERRDDRGGFRREERGGHRGSDRPFNRDRQGGRPGFRSGHERPYGRRDDHRGGGSFGRREDKPRWRRSG</sequence>
<evidence type="ECO:0000259" key="2">
    <source>
        <dbReference type="Pfam" id="PF23348"/>
    </source>
</evidence>
<dbReference type="InterPro" id="IPR057584">
    <property type="entry name" value="RDM3_C"/>
</dbReference>
<protein>
    <recommendedName>
        <fullName evidence="2">DM3 domain-containing protein</fullName>
    </recommendedName>
</protein>
<dbReference type="Proteomes" id="UP001501072">
    <property type="component" value="Unassembled WGS sequence"/>
</dbReference>
<evidence type="ECO:0000256" key="1">
    <source>
        <dbReference type="SAM" id="MobiDB-lite"/>
    </source>
</evidence>
<dbReference type="EMBL" id="BAAAHU010000077">
    <property type="protein sequence ID" value="GAA1016247.1"/>
    <property type="molecule type" value="Genomic_DNA"/>
</dbReference>
<gene>
    <name evidence="3" type="ORF">GCM10009564_51070</name>
</gene>
<dbReference type="Pfam" id="PF23348">
    <property type="entry name" value="RDM3_C"/>
    <property type="match status" value="1"/>
</dbReference>
<feature type="compositionally biased region" description="Basic and acidic residues" evidence="1">
    <location>
        <begin position="86"/>
        <end position="111"/>
    </location>
</feature>
<feature type="region of interest" description="Disordered" evidence="1">
    <location>
        <begin position="1"/>
        <end position="117"/>
    </location>
</feature>